<feature type="binding site" evidence="15">
    <location>
        <position position="188"/>
    </location>
    <ligand>
        <name>S-adenosyl-L-methionine</name>
        <dbReference type="ChEBI" id="CHEBI:59789"/>
        <label>2</label>
    </ligand>
</feature>
<dbReference type="KEGG" id="dce:O6P33_06605"/>
<evidence type="ECO:0000256" key="15">
    <source>
        <dbReference type="PIRSR" id="PIRSR000167-1"/>
    </source>
</evidence>
<dbReference type="PIRSF" id="PIRSF000167">
    <property type="entry name" value="HemN"/>
    <property type="match status" value="1"/>
</dbReference>
<keyword evidence="8 14" id="KW-0479">Metal-binding</keyword>
<dbReference type="PROSITE" id="PS51918">
    <property type="entry name" value="RADICAL_SAM"/>
    <property type="match status" value="1"/>
</dbReference>
<evidence type="ECO:0000256" key="6">
    <source>
        <dbReference type="ARBA" id="ARBA00022490"/>
    </source>
</evidence>
<reference evidence="18 19" key="1">
    <citation type="submission" date="2022-12" db="EMBL/GenBank/DDBJ databases">
        <title>Coexistence and Characterization of a Novel Tigecycline Resistance gene tet(X) variant and blaNDM-1 in a Pseudomonas caeni Isolate of Chicken Origin.</title>
        <authorList>
            <person name="Lu X."/>
            <person name="Zhang L."/>
            <person name="Li R."/>
            <person name="Wang Z."/>
        </authorList>
    </citation>
    <scope>NUCLEOTIDE SEQUENCE [LARGE SCALE GENOMIC DNA]</scope>
    <source>
        <strain evidence="18 19">CE14</strain>
    </source>
</reference>
<dbReference type="GO" id="GO:0004109">
    <property type="term" value="F:coproporphyrinogen oxidase activity"/>
    <property type="evidence" value="ECO:0007669"/>
    <property type="project" value="InterPro"/>
</dbReference>
<dbReference type="GO" id="GO:0005737">
    <property type="term" value="C:cytoplasm"/>
    <property type="evidence" value="ECO:0007669"/>
    <property type="project" value="UniProtKB-SubCell"/>
</dbReference>
<name>A0AAE9VQK8_9GAMM</name>
<gene>
    <name evidence="18" type="primary">hemN</name>
    <name evidence="18" type="ORF">O6P33_06605</name>
</gene>
<evidence type="ECO:0000313" key="19">
    <source>
        <dbReference type="Proteomes" id="UP001212189"/>
    </source>
</evidence>
<feature type="domain" description="Radical SAM core" evidence="17">
    <location>
        <begin position="48"/>
        <end position="284"/>
    </location>
</feature>
<feature type="binding site" evidence="16">
    <location>
        <position position="67"/>
    </location>
    <ligand>
        <name>[4Fe-4S] cluster</name>
        <dbReference type="ChEBI" id="CHEBI:49883"/>
        <note>4Fe-4S-S-AdoMet</note>
    </ligand>
</feature>
<dbReference type="GO" id="GO:0046872">
    <property type="term" value="F:metal ion binding"/>
    <property type="evidence" value="ECO:0007669"/>
    <property type="project" value="UniProtKB-KW"/>
</dbReference>
<dbReference type="InterPro" id="IPR058240">
    <property type="entry name" value="rSAM_sf"/>
</dbReference>
<keyword evidence="9 14" id="KW-0560">Oxidoreductase</keyword>
<dbReference type="InterPro" id="IPR007197">
    <property type="entry name" value="rSAM"/>
</dbReference>
<dbReference type="PANTHER" id="PTHR13932">
    <property type="entry name" value="COPROPORPHYRINIGEN III OXIDASE"/>
    <property type="match status" value="1"/>
</dbReference>
<dbReference type="Pfam" id="PF06969">
    <property type="entry name" value="HemN_C"/>
    <property type="match status" value="1"/>
</dbReference>
<protein>
    <recommendedName>
        <fullName evidence="14">Coproporphyrinogen-III oxidase</fullName>
        <ecNumber evidence="14">1.3.98.3</ecNumber>
    </recommendedName>
</protein>
<evidence type="ECO:0000256" key="2">
    <source>
        <dbReference type="ARBA" id="ARBA00004785"/>
    </source>
</evidence>
<keyword evidence="6 14" id="KW-0963">Cytoplasm</keyword>
<feature type="binding site" evidence="15">
    <location>
        <position position="333"/>
    </location>
    <ligand>
        <name>S-adenosyl-L-methionine</name>
        <dbReference type="ChEBI" id="CHEBI:59789"/>
        <label>1</label>
    </ligand>
</feature>
<dbReference type="Pfam" id="PF04055">
    <property type="entry name" value="Radical_SAM"/>
    <property type="match status" value="1"/>
</dbReference>
<dbReference type="EMBL" id="CP114976">
    <property type="protein sequence ID" value="WBE26481.1"/>
    <property type="molecule type" value="Genomic_DNA"/>
</dbReference>
<evidence type="ECO:0000256" key="13">
    <source>
        <dbReference type="ARBA" id="ARBA00048321"/>
    </source>
</evidence>
<evidence type="ECO:0000256" key="1">
    <source>
        <dbReference type="ARBA" id="ARBA00004496"/>
    </source>
</evidence>
<dbReference type="SMART" id="SM00729">
    <property type="entry name" value="Elp3"/>
    <property type="match status" value="1"/>
</dbReference>
<evidence type="ECO:0000256" key="14">
    <source>
        <dbReference type="PIRNR" id="PIRNR000167"/>
    </source>
</evidence>
<keyword evidence="5 14" id="KW-0004">4Fe-4S</keyword>
<dbReference type="GO" id="GO:0051989">
    <property type="term" value="F:coproporphyrinogen dehydrogenase activity"/>
    <property type="evidence" value="ECO:0007669"/>
    <property type="project" value="UniProtKB-EC"/>
</dbReference>
<evidence type="ECO:0000256" key="12">
    <source>
        <dbReference type="ARBA" id="ARBA00023244"/>
    </source>
</evidence>
<keyword evidence="7 14" id="KW-0949">S-adenosyl-L-methionine</keyword>
<comment type="pathway">
    <text evidence="2 14">Porphyrin-containing compound metabolism; protoporphyrin-IX biosynthesis; protoporphyrinogen-IX from coproporphyrinogen-III (AdoMet route): step 1/1.</text>
</comment>
<dbReference type="EC" id="1.3.98.3" evidence="14"/>
<comment type="subcellular location">
    <subcellularLocation>
        <location evidence="1 14">Cytoplasm</location>
    </subcellularLocation>
</comment>
<comment type="subunit">
    <text evidence="4">Monomer.</text>
</comment>
<proteinExistence type="inferred from homology"/>
<keyword evidence="10 14" id="KW-0408">Iron</keyword>
<comment type="catalytic activity">
    <reaction evidence="13 14">
        <text>coproporphyrinogen III + 2 S-adenosyl-L-methionine = protoporphyrinogen IX + 2 5'-deoxyadenosine + 2 L-methionine + 2 CO2</text>
        <dbReference type="Rhea" id="RHEA:15425"/>
        <dbReference type="ChEBI" id="CHEBI:16526"/>
        <dbReference type="ChEBI" id="CHEBI:17319"/>
        <dbReference type="ChEBI" id="CHEBI:57307"/>
        <dbReference type="ChEBI" id="CHEBI:57309"/>
        <dbReference type="ChEBI" id="CHEBI:57844"/>
        <dbReference type="ChEBI" id="CHEBI:59789"/>
        <dbReference type="EC" id="1.3.98.3"/>
    </reaction>
</comment>
<evidence type="ECO:0000256" key="10">
    <source>
        <dbReference type="ARBA" id="ARBA00023004"/>
    </source>
</evidence>
<dbReference type="GO" id="GO:0006782">
    <property type="term" value="P:protoporphyrinogen IX biosynthetic process"/>
    <property type="evidence" value="ECO:0007669"/>
    <property type="project" value="TreeGrafter"/>
</dbReference>
<evidence type="ECO:0000259" key="17">
    <source>
        <dbReference type="PROSITE" id="PS51918"/>
    </source>
</evidence>
<dbReference type="GO" id="GO:0051539">
    <property type="term" value="F:4 iron, 4 sulfur cluster binding"/>
    <property type="evidence" value="ECO:0007669"/>
    <property type="project" value="UniProtKB-KW"/>
</dbReference>
<organism evidence="18 19">
    <name type="scientific">Denitrificimonas caeni</name>
    <dbReference type="NCBI Taxonomy" id="521720"/>
    <lineage>
        <taxon>Bacteria</taxon>
        <taxon>Pseudomonadati</taxon>
        <taxon>Pseudomonadota</taxon>
        <taxon>Gammaproteobacteria</taxon>
        <taxon>Pseudomonadales</taxon>
        <taxon>Pseudomonadaceae</taxon>
        <taxon>Denitrificimonas</taxon>
    </lineage>
</organism>
<dbReference type="AlphaFoldDB" id="A0AAE9VQK8"/>
<dbReference type="InterPro" id="IPR010723">
    <property type="entry name" value="HemN_C"/>
</dbReference>
<dbReference type="InterPro" id="IPR034505">
    <property type="entry name" value="Coproporphyrinogen-III_oxidase"/>
</dbReference>
<evidence type="ECO:0000256" key="7">
    <source>
        <dbReference type="ARBA" id="ARBA00022691"/>
    </source>
</evidence>
<dbReference type="NCBIfam" id="TIGR00538">
    <property type="entry name" value="hemN"/>
    <property type="match status" value="1"/>
</dbReference>
<sequence length="462" mass="52320">MAHTTEWNESLFRTYHRLNKPYSSYPTVEQFQHNISAFERFSALRTSRQAQRALALNVHIPFSANACYYGTEKNIVTKDRSRSTAYLHSLEQEMRLIAKHVNPQQSIEQLHLGGATPTFLNPSELRQLMGYLKDNFNVDSNNFSQYSIDIDPRETDWSTMGVLRDIGFNRVNIEVQGLAPDVQRAINRLQTIEQTQNIVEAARTLQFRTVSINLIYGLPKQTPFSFTQALTEVLALIPDRVVLQGFQHQPQKYRIQQRINAADLPTAEAIAQMLEQAQQLLNAAGYGYIGMGHFALADDDFASAQEDGTLQHGTQGYSTCRNCDTIGFGVSAISQLGNLYYQNTSDLTQYQTALSNQQLAPARGILCNPDDLIRSRVIHDLSCQFSVNFASLERRYGIHFQDYFKALWPQIERMQNDGLLTISQQALTITAQGRLFTLAVCQLFDRYLTQSNLNAPVITQAI</sequence>
<keyword evidence="12 14" id="KW-0627">Porphyrin biosynthesis</keyword>
<evidence type="ECO:0000256" key="16">
    <source>
        <dbReference type="PIRSR" id="PIRSR000167-2"/>
    </source>
</evidence>
<dbReference type="InterPro" id="IPR006638">
    <property type="entry name" value="Elp3/MiaA/NifB-like_rSAM"/>
</dbReference>
<dbReference type="InterPro" id="IPR004558">
    <property type="entry name" value="Coprogen_oxidase_HemN"/>
</dbReference>
<evidence type="ECO:0000313" key="18">
    <source>
        <dbReference type="EMBL" id="WBE26481.1"/>
    </source>
</evidence>
<dbReference type="RefSeq" id="WP_269819403.1">
    <property type="nucleotide sequence ID" value="NZ_CP114976.1"/>
</dbReference>
<comment type="similarity">
    <text evidence="3 14">Belongs to the anaerobic coproporphyrinogen-III oxidase family.</text>
</comment>
<evidence type="ECO:0000256" key="11">
    <source>
        <dbReference type="ARBA" id="ARBA00023014"/>
    </source>
</evidence>
<dbReference type="SUPFAM" id="SSF102114">
    <property type="entry name" value="Radical SAM enzymes"/>
    <property type="match status" value="1"/>
</dbReference>
<comment type="cofactor">
    <cofactor evidence="14 16">
        <name>[4Fe-4S] cluster</name>
        <dbReference type="ChEBI" id="CHEBI:49883"/>
    </cofactor>
    <text evidence="14 16">Binds 1 [4Fe-4S] cluster. The cluster is coordinated with 3 cysteines and an exchangeable S-adenosyl-L-methionine.</text>
</comment>
<accession>A0AAE9VQK8</accession>
<keyword evidence="11 14" id="KW-0411">Iron-sulfur</keyword>
<dbReference type="PANTHER" id="PTHR13932:SF6">
    <property type="entry name" value="OXYGEN-INDEPENDENT COPROPORPHYRINOGEN III OXIDASE"/>
    <property type="match status" value="1"/>
</dbReference>
<feature type="binding site" evidence="15">
    <location>
        <position position="114"/>
    </location>
    <ligand>
        <name>S-adenosyl-L-methionine</name>
        <dbReference type="ChEBI" id="CHEBI:59789"/>
        <label>1</label>
    </ligand>
</feature>
<evidence type="ECO:0000256" key="8">
    <source>
        <dbReference type="ARBA" id="ARBA00022723"/>
    </source>
</evidence>
<feature type="binding site" evidence="15">
    <location>
        <position position="176"/>
    </location>
    <ligand>
        <name>S-adenosyl-L-methionine</name>
        <dbReference type="ChEBI" id="CHEBI:59789"/>
        <label>2</label>
    </ligand>
</feature>
<evidence type="ECO:0000256" key="9">
    <source>
        <dbReference type="ARBA" id="ARBA00023002"/>
    </source>
</evidence>
<dbReference type="Proteomes" id="UP001212189">
    <property type="component" value="Chromosome"/>
</dbReference>
<evidence type="ECO:0000256" key="4">
    <source>
        <dbReference type="ARBA" id="ARBA00011245"/>
    </source>
</evidence>
<dbReference type="Gene3D" id="1.10.10.920">
    <property type="match status" value="1"/>
</dbReference>
<evidence type="ECO:0000256" key="5">
    <source>
        <dbReference type="ARBA" id="ARBA00022485"/>
    </source>
</evidence>
<keyword evidence="19" id="KW-1185">Reference proteome</keyword>
<evidence type="ECO:0000256" key="3">
    <source>
        <dbReference type="ARBA" id="ARBA00005493"/>
    </source>
</evidence>